<dbReference type="PANTHER" id="PTHR10744:SF1">
    <property type="entry name" value="SMALL RIBOSOMAL SUBUNIT PROTEIN US17M"/>
    <property type="match status" value="1"/>
</dbReference>
<reference evidence="8" key="1">
    <citation type="submission" date="2021-01" db="EMBL/GenBank/DDBJ databases">
        <authorList>
            <person name="Corre E."/>
            <person name="Pelletier E."/>
            <person name="Niang G."/>
            <person name="Scheremetjew M."/>
            <person name="Finn R."/>
            <person name="Kale V."/>
            <person name="Holt S."/>
            <person name="Cochrane G."/>
            <person name="Meng A."/>
            <person name="Brown T."/>
            <person name="Cohen L."/>
        </authorList>
    </citation>
    <scope>NUCLEOTIDE SEQUENCE</scope>
    <source>
        <strain evidence="8">Clade-D-RCC1621</strain>
    </source>
</reference>
<keyword evidence="3" id="KW-0699">rRNA-binding</keyword>
<dbReference type="GO" id="GO:0005739">
    <property type="term" value="C:mitochondrion"/>
    <property type="evidence" value="ECO:0007669"/>
    <property type="project" value="TreeGrafter"/>
</dbReference>
<dbReference type="GO" id="GO:0019843">
    <property type="term" value="F:rRNA binding"/>
    <property type="evidence" value="ECO:0007669"/>
    <property type="project" value="UniProtKB-KW"/>
</dbReference>
<comment type="similarity">
    <text evidence="2">Belongs to the universal ribosomal protein uS17 family.</text>
</comment>
<dbReference type="GO" id="GO:1990904">
    <property type="term" value="C:ribonucleoprotein complex"/>
    <property type="evidence" value="ECO:0007669"/>
    <property type="project" value="UniProtKB-KW"/>
</dbReference>
<dbReference type="SUPFAM" id="SSF50249">
    <property type="entry name" value="Nucleic acid-binding proteins"/>
    <property type="match status" value="1"/>
</dbReference>
<dbReference type="Pfam" id="PF00366">
    <property type="entry name" value="Ribosomal_S17"/>
    <property type="match status" value="1"/>
</dbReference>
<dbReference type="Gene3D" id="2.40.50.140">
    <property type="entry name" value="Nucleic acid-binding proteins"/>
    <property type="match status" value="1"/>
</dbReference>
<dbReference type="GO" id="GO:0005840">
    <property type="term" value="C:ribosome"/>
    <property type="evidence" value="ECO:0007669"/>
    <property type="project" value="UniProtKB-KW"/>
</dbReference>
<organism evidence="8">
    <name type="scientific">Ostreococcus mediterraneus</name>
    <dbReference type="NCBI Taxonomy" id="1486918"/>
    <lineage>
        <taxon>Eukaryota</taxon>
        <taxon>Viridiplantae</taxon>
        <taxon>Chlorophyta</taxon>
        <taxon>Mamiellophyceae</taxon>
        <taxon>Mamiellales</taxon>
        <taxon>Bathycoccaceae</taxon>
        <taxon>Ostreococcus</taxon>
    </lineage>
</organism>
<evidence type="ECO:0000256" key="4">
    <source>
        <dbReference type="ARBA" id="ARBA00022884"/>
    </source>
</evidence>
<evidence type="ECO:0000256" key="7">
    <source>
        <dbReference type="ARBA" id="ARBA00035251"/>
    </source>
</evidence>
<sequence length="117" mass="13576">MKELLGRVVSNKMMKTVTVMVERLYKHPRYKKYMRARKKYAAHDEENVCNPGDMVRLKHSRPLSRTKRWVVSEIVRKERIFDSDAVNAAVKERVRAEKLMRAEAERGFAAGGEVGTP</sequence>
<keyword evidence="4" id="KW-0694">RNA-binding</keyword>
<proteinExistence type="inferred from homology"/>
<accession>A0A6T5YVL4</accession>
<dbReference type="PRINTS" id="PR00973">
    <property type="entry name" value="RIBOSOMALS17"/>
</dbReference>
<evidence type="ECO:0000256" key="2">
    <source>
        <dbReference type="ARBA" id="ARBA00010254"/>
    </source>
</evidence>
<dbReference type="GO" id="GO:0006412">
    <property type="term" value="P:translation"/>
    <property type="evidence" value="ECO:0007669"/>
    <property type="project" value="InterPro"/>
</dbReference>
<dbReference type="InterPro" id="IPR000266">
    <property type="entry name" value="Ribosomal_uS17"/>
</dbReference>
<keyword evidence="6" id="KW-0687">Ribonucleoprotein</keyword>
<dbReference type="InterPro" id="IPR012340">
    <property type="entry name" value="NA-bd_OB-fold"/>
</dbReference>
<evidence type="ECO:0000256" key="3">
    <source>
        <dbReference type="ARBA" id="ARBA00022730"/>
    </source>
</evidence>
<comment type="function">
    <text evidence="1">One of the primary rRNA binding proteins, it binds specifically to the 5'-end of 16S ribosomal RNA.</text>
</comment>
<evidence type="ECO:0000256" key="6">
    <source>
        <dbReference type="ARBA" id="ARBA00023274"/>
    </source>
</evidence>
<dbReference type="NCBIfam" id="NF004123">
    <property type="entry name" value="PRK05610.1"/>
    <property type="match status" value="1"/>
</dbReference>
<dbReference type="InterPro" id="IPR019984">
    <property type="entry name" value="Ribosomal_uS17_bact/chlr"/>
</dbReference>
<evidence type="ECO:0000313" key="8">
    <source>
        <dbReference type="EMBL" id="CAD8814062.1"/>
    </source>
</evidence>
<dbReference type="HAMAP" id="MF_01345_B">
    <property type="entry name" value="Ribosomal_uS17_B"/>
    <property type="match status" value="1"/>
</dbReference>
<dbReference type="GO" id="GO:0003735">
    <property type="term" value="F:structural constituent of ribosome"/>
    <property type="evidence" value="ECO:0007669"/>
    <property type="project" value="InterPro"/>
</dbReference>
<evidence type="ECO:0000256" key="1">
    <source>
        <dbReference type="ARBA" id="ARBA00002932"/>
    </source>
</evidence>
<keyword evidence="5" id="KW-0689">Ribosomal protein</keyword>
<dbReference type="PANTHER" id="PTHR10744">
    <property type="entry name" value="40S RIBOSOMAL PROTEIN S11 FAMILY MEMBER"/>
    <property type="match status" value="1"/>
</dbReference>
<gene>
    <name evidence="8" type="ORF">OMED0930_LOCUS5179</name>
</gene>
<evidence type="ECO:0000256" key="5">
    <source>
        <dbReference type="ARBA" id="ARBA00022980"/>
    </source>
</evidence>
<dbReference type="NCBIfam" id="TIGR03635">
    <property type="entry name" value="uS17_bact"/>
    <property type="match status" value="1"/>
</dbReference>
<protein>
    <recommendedName>
        <fullName evidence="7">Small ribosomal subunit protein uS17c</fullName>
    </recommendedName>
</protein>
<dbReference type="EMBL" id="HBFO01007362">
    <property type="protein sequence ID" value="CAD8814062.1"/>
    <property type="molecule type" value="Transcribed_RNA"/>
</dbReference>
<name>A0A6T5YVL4_9CHLO</name>
<dbReference type="AlphaFoldDB" id="A0A6T5YVL4"/>
<dbReference type="CDD" id="cd00364">
    <property type="entry name" value="Ribosomal_uS17"/>
    <property type="match status" value="1"/>
</dbReference>